<organism evidence="13 14">
    <name type="scientific">Luoshenia tenuis</name>
    <dbReference type="NCBI Taxonomy" id="2763654"/>
    <lineage>
        <taxon>Bacteria</taxon>
        <taxon>Bacillati</taxon>
        <taxon>Bacillota</taxon>
        <taxon>Clostridia</taxon>
        <taxon>Christensenellales</taxon>
        <taxon>Christensenellaceae</taxon>
        <taxon>Luoshenia</taxon>
    </lineage>
</organism>
<feature type="active site" evidence="10">
    <location>
        <position position="81"/>
    </location>
</feature>
<reference evidence="13" key="1">
    <citation type="submission" date="2020-08" db="EMBL/GenBank/DDBJ databases">
        <title>Genome public.</title>
        <authorList>
            <person name="Liu C."/>
            <person name="Sun Q."/>
        </authorList>
    </citation>
    <scope>NUCLEOTIDE SEQUENCE</scope>
    <source>
        <strain evidence="13">NSJ-44</strain>
    </source>
</reference>
<dbReference type="CDD" id="cd03892">
    <property type="entry name" value="M20_peptT"/>
    <property type="match status" value="1"/>
</dbReference>
<dbReference type="PROSITE" id="PS00758">
    <property type="entry name" value="ARGE_DAPE_CPG2_1"/>
    <property type="match status" value="1"/>
</dbReference>
<comment type="similarity">
    <text evidence="2">Belongs to the peptidase M20B family.</text>
</comment>
<dbReference type="InterPro" id="IPR002933">
    <property type="entry name" value="Peptidase_M20"/>
</dbReference>
<proteinExistence type="inferred from homology"/>
<dbReference type="Gene3D" id="3.30.70.360">
    <property type="match status" value="1"/>
</dbReference>
<dbReference type="NCBIfam" id="NF009920">
    <property type="entry name" value="PRK13381.1"/>
    <property type="match status" value="1"/>
</dbReference>
<evidence type="ECO:0000313" key="13">
    <source>
        <dbReference type="EMBL" id="MBC8527953.1"/>
    </source>
</evidence>
<dbReference type="NCBIfam" id="TIGR01882">
    <property type="entry name" value="peptidase-T"/>
    <property type="match status" value="1"/>
</dbReference>
<evidence type="ECO:0000256" key="3">
    <source>
        <dbReference type="ARBA" id="ARBA00022438"/>
    </source>
</evidence>
<evidence type="ECO:0000259" key="12">
    <source>
        <dbReference type="Pfam" id="PF07687"/>
    </source>
</evidence>
<feature type="binding site" evidence="11">
    <location>
        <position position="142"/>
    </location>
    <ligand>
        <name>Zn(2+)</name>
        <dbReference type="ChEBI" id="CHEBI:29105"/>
        <label>2</label>
    </ligand>
</feature>
<keyword evidence="6 13" id="KW-0378">Hydrolase</keyword>
<feature type="active site" description="Proton acceptor" evidence="10">
    <location>
        <position position="176"/>
    </location>
</feature>
<protein>
    <recommendedName>
        <fullName evidence="9">Peptidase T</fullName>
        <ecNumber evidence="9">3.4.11.4</ecNumber>
    </recommendedName>
</protein>
<feature type="binding site" evidence="11">
    <location>
        <position position="142"/>
    </location>
    <ligand>
        <name>Zn(2+)</name>
        <dbReference type="ChEBI" id="CHEBI:29105"/>
        <label>1</label>
    </ligand>
</feature>
<comment type="caution">
    <text evidence="13">The sequence shown here is derived from an EMBL/GenBank/DDBJ whole genome shotgun (WGS) entry which is preliminary data.</text>
</comment>
<evidence type="ECO:0000256" key="9">
    <source>
        <dbReference type="NCBIfam" id="TIGR01882"/>
    </source>
</evidence>
<keyword evidence="7 11" id="KW-0862">Zinc</keyword>
<evidence type="ECO:0000256" key="8">
    <source>
        <dbReference type="ARBA" id="ARBA00023049"/>
    </source>
</evidence>
<evidence type="ECO:0000313" key="14">
    <source>
        <dbReference type="Proteomes" id="UP000654279"/>
    </source>
</evidence>
<dbReference type="NCBIfam" id="NF003976">
    <property type="entry name" value="PRK05469.1"/>
    <property type="match status" value="1"/>
</dbReference>
<keyword evidence="14" id="KW-1185">Reference proteome</keyword>
<evidence type="ECO:0000256" key="2">
    <source>
        <dbReference type="ARBA" id="ARBA00009692"/>
    </source>
</evidence>
<dbReference type="AlphaFoldDB" id="A0A926CYL1"/>
<dbReference type="Gene3D" id="3.40.630.10">
    <property type="entry name" value="Zn peptidases"/>
    <property type="match status" value="1"/>
</dbReference>
<feature type="binding site" evidence="11">
    <location>
        <position position="79"/>
    </location>
    <ligand>
        <name>Zn(2+)</name>
        <dbReference type="ChEBI" id="CHEBI:29105"/>
        <label>1</label>
    </ligand>
</feature>
<feature type="binding site" evidence="11">
    <location>
        <position position="199"/>
    </location>
    <ligand>
        <name>Zn(2+)</name>
        <dbReference type="ChEBI" id="CHEBI:29105"/>
        <label>1</label>
    </ligand>
</feature>
<dbReference type="GO" id="GO:0008270">
    <property type="term" value="F:zinc ion binding"/>
    <property type="evidence" value="ECO:0007669"/>
    <property type="project" value="InterPro"/>
</dbReference>
<feature type="binding site" evidence="11">
    <location>
        <position position="383"/>
    </location>
    <ligand>
        <name>Zn(2+)</name>
        <dbReference type="ChEBI" id="CHEBI:29105"/>
        <label>2</label>
    </ligand>
</feature>
<dbReference type="EC" id="3.4.11.4" evidence="9"/>
<accession>A0A926CYL1</accession>
<evidence type="ECO:0000256" key="5">
    <source>
        <dbReference type="ARBA" id="ARBA00022723"/>
    </source>
</evidence>
<dbReference type="InterPro" id="IPR011650">
    <property type="entry name" value="Peptidase_M20_dimer"/>
</dbReference>
<dbReference type="GO" id="GO:0006508">
    <property type="term" value="P:proteolysis"/>
    <property type="evidence" value="ECO:0007669"/>
    <property type="project" value="UniProtKB-UniRule"/>
</dbReference>
<dbReference type="PANTHER" id="PTHR42994">
    <property type="entry name" value="PEPTIDASE T"/>
    <property type="match status" value="1"/>
</dbReference>
<dbReference type="GO" id="GO:0045148">
    <property type="term" value="F:tripeptide aminopeptidase activity"/>
    <property type="evidence" value="ECO:0007669"/>
    <property type="project" value="UniProtKB-UniRule"/>
</dbReference>
<keyword evidence="4" id="KW-0645">Protease</keyword>
<evidence type="ECO:0000256" key="1">
    <source>
        <dbReference type="ARBA" id="ARBA00000870"/>
    </source>
</evidence>
<evidence type="ECO:0000256" key="4">
    <source>
        <dbReference type="ARBA" id="ARBA00022670"/>
    </source>
</evidence>
<dbReference type="InterPro" id="IPR036264">
    <property type="entry name" value="Bact_exopeptidase_dim_dom"/>
</dbReference>
<dbReference type="RefSeq" id="WP_249284025.1">
    <property type="nucleotide sequence ID" value="NZ_JACRSO010000001.1"/>
</dbReference>
<gene>
    <name evidence="13" type="primary">pepT</name>
    <name evidence="13" type="ORF">H8699_00685</name>
</gene>
<keyword evidence="3 13" id="KW-0031">Aminopeptidase</keyword>
<comment type="cofactor">
    <cofactor evidence="11">
        <name>Zn(2+)</name>
        <dbReference type="ChEBI" id="CHEBI:29105"/>
    </cofactor>
    <text evidence="11">Binds 2 Zn(2+) ions per subunit.</text>
</comment>
<dbReference type="GO" id="GO:0006518">
    <property type="term" value="P:peptide metabolic process"/>
    <property type="evidence" value="ECO:0007669"/>
    <property type="project" value="InterPro"/>
</dbReference>
<dbReference type="PANTHER" id="PTHR42994:SF1">
    <property type="entry name" value="PEPTIDASE T"/>
    <property type="match status" value="1"/>
</dbReference>
<dbReference type="InterPro" id="IPR010161">
    <property type="entry name" value="Peptidase_M20B"/>
</dbReference>
<dbReference type="PROSITE" id="PS00759">
    <property type="entry name" value="ARGE_DAPE_CPG2_2"/>
    <property type="match status" value="1"/>
</dbReference>
<dbReference type="InterPro" id="IPR001261">
    <property type="entry name" value="ArgE/DapE_CS"/>
</dbReference>
<dbReference type="SUPFAM" id="SSF55031">
    <property type="entry name" value="Bacterial exopeptidase dimerisation domain"/>
    <property type="match status" value="1"/>
</dbReference>
<dbReference type="SUPFAM" id="SSF53187">
    <property type="entry name" value="Zn-dependent exopeptidases"/>
    <property type="match status" value="1"/>
</dbReference>
<dbReference type="EMBL" id="JACRSO010000001">
    <property type="protein sequence ID" value="MBC8527953.1"/>
    <property type="molecule type" value="Genomic_DNA"/>
</dbReference>
<comment type="catalytic activity">
    <reaction evidence="1">
        <text>Release of the N-terminal residue from a tripeptide.</text>
        <dbReference type="EC" id="3.4.11.4"/>
    </reaction>
</comment>
<dbReference type="PIRSF" id="PIRSF037215">
    <property type="entry name" value="Peptidase_M20B"/>
    <property type="match status" value="1"/>
</dbReference>
<dbReference type="Pfam" id="PF01546">
    <property type="entry name" value="Peptidase_M20"/>
    <property type="match status" value="1"/>
</dbReference>
<dbReference type="Pfam" id="PF07687">
    <property type="entry name" value="M20_dimer"/>
    <property type="match status" value="1"/>
</dbReference>
<evidence type="ECO:0000256" key="11">
    <source>
        <dbReference type="PIRSR" id="PIRSR037215-2"/>
    </source>
</evidence>
<evidence type="ECO:0000256" key="6">
    <source>
        <dbReference type="ARBA" id="ARBA00022801"/>
    </source>
</evidence>
<sequence length="412" mass="44515">MQAALERFLKYVTYDTASAYEAQDYPSTPNQKSFAQMLAQECRQLGLRDVKVDDYGYLTATLHATPGYEGAPAIGFLAHMDTSPDLSGANVRPRVVANYDGGDITLDPEQGIVLSPGRYPSLTAYVGQTLVVTDGKTLLGADDKAGIAAIMEAMAHLLAHPEIAHGKIRIGFTPDEEVGNGVKYFDAQGFGVDFGYTLDGGALGEFEYENFNAAQARVSVKGVSSHPGSAKDVMVNAALIAAEYAMALPQGETPANTQGYEGFYHLRAQSGTVERAQLTYILRDFEQDGLQRRKAMMLEVAKRLNARYGEGTVAVELQDQYANMAQRLEEHPQVKHLALEAMAQLGVTPVVMPIRGGTDGAMLSTRPDGFPCPNLFTGGHNAHGRYEYLVAESLEMAAKVICRIVHLAAQAD</sequence>
<dbReference type="GO" id="GO:0008237">
    <property type="term" value="F:metallopeptidase activity"/>
    <property type="evidence" value="ECO:0007669"/>
    <property type="project" value="UniProtKB-KW"/>
</dbReference>
<feature type="binding site" evidence="11">
    <location>
        <position position="177"/>
    </location>
    <ligand>
        <name>Zn(2+)</name>
        <dbReference type="ChEBI" id="CHEBI:29105"/>
        <label>2</label>
    </ligand>
</feature>
<dbReference type="Proteomes" id="UP000654279">
    <property type="component" value="Unassembled WGS sequence"/>
</dbReference>
<keyword evidence="5 11" id="KW-0479">Metal-binding</keyword>
<evidence type="ECO:0000256" key="10">
    <source>
        <dbReference type="PIRSR" id="PIRSR037215-1"/>
    </source>
</evidence>
<name>A0A926CYL1_9FIRM</name>
<evidence type="ECO:0000256" key="7">
    <source>
        <dbReference type="ARBA" id="ARBA00022833"/>
    </source>
</evidence>
<feature type="domain" description="Peptidase M20 dimerisation" evidence="12">
    <location>
        <begin position="208"/>
        <end position="311"/>
    </location>
</feature>
<keyword evidence="8" id="KW-0482">Metalloprotease</keyword>